<dbReference type="InterPro" id="IPR015422">
    <property type="entry name" value="PyrdxlP-dep_Trfase_small"/>
</dbReference>
<evidence type="ECO:0000256" key="7">
    <source>
        <dbReference type="RuleBase" id="RU000382"/>
    </source>
</evidence>
<proteinExistence type="inferred from homology"/>
<dbReference type="InterPro" id="IPR002129">
    <property type="entry name" value="PyrdxlP-dep_de-COase"/>
</dbReference>
<evidence type="ECO:0000313" key="8">
    <source>
        <dbReference type="EMBL" id="MEF7614470.1"/>
    </source>
</evidence>
<evidence type="ECO:0000313" key="9">
    <source>
        <dbReference type="Proteomes" id="UP001336250"/>
    </source>
</evidence>
<dbReference type="InterPro" id="IPR015424">
    <property type="entry name" value="PyrdxlP-dep_Trfase"/>
</dbReference>
<dbReference type="RefSeq" id="WP_332289457.1">
    <property type="nucleotide sequence ID" value="NZ_JAZIBG010000025.1"/>
</dbReference>
<dbReference type="GO" id="GO:0016831">
    <property type="term" value="F:carboxy-lyase activity"/>
    <property type="evidence" value="ECO:0007669"/>
    <property type="project" value="UniProtKB-KW"/>
</dbReference>
<organism evidence="8 9">
    <name type="scientific">Aquincola agrisoli</name>
    <dbReference type="NCBI Taxonomy" id="3119538"/>
    <lineage>
        <taxon>Bacteria</taxon>
        <taxon>Pseudomonadati</taxon>
        <taxon>Pseudomonadota</taxon>
        <taxon>Betaproteobacteria</taxon>
        <taxon>Burkholderiales</taxon>
        <taxon>Sphaerotilaceae</taxon>
        <taxon>Aquincola</taxon>
    </lineage>
</organism>
<dbReference type="EMBL" id="JAZIBG010000025">
    <property type="protein sequence ID" value="MEF7614470.1"/>
    <property type="molecule type" value="Genomic_DNA"/>
</dbReference>
<dbReference type="PANTHER" id="PTHR11999:SF70">
    <property type="entry name" value="MIP05841P"/>
    <property type="match status" value="1"/>
</dbReference>
<dbReference type="Proteomes" id="UP001336250">
    <property type="component" value="Unassembled WGS sequence"/>
</dbReference>
<evidence type="ECO:0000256" key="2">
    <source>
        <dbReference type="ARBA" id="ARBA00009533"/>
    </source>
</evidence>
<dbReference type="AlphaFoldDB" id="A0AAW9QIP5"/>
<dbReference type="Pfam" id="PF00282">
    <property type="entry name" value="Pyridoxal_deC"/>
    <property type="match status" value="1"/>
</dbReference>
<keyword evidence="9" id="KW-1185">Reference proteome</keyword>
<name>A0AAW9QIP5_9BURK</name>
<dbReference type="PANTHER" id="PTHR11999">
    <property type="entry name" value="GROUP II PYRIDOXAL-5-PHOSPHATE DECARBOXYLASE"/>
    <property type="match status" value="1"/>
</dbReference>
<keyword evidence="5 7" id="KW-0456">Lyase</keyword>
<comment type="similarity">
    <text evidence="2 7">Belongs to the group II decarboxylase family.</text>
</comment>
<evidence type="ECO:0000256" key="6">
    <source>
        <dbReference type="PIRSR" id="PIRSR602129-50"/>
    </source>
</evidence>
<dbReference type="Gene3D" id="3.40.640.10">
    <property type="entry name" value="Type I PLP-dependent aspartate aminotransferase-like (Major domain)"/>
    <property type="match status" value="1"/>
</dbReference>
<evidence type="ECO:0000256" key="4">
    <source>
        <dbReference type="ARBA" id="ARBA00022898"/>
    </source>
</evidence>
<evidence type="ECO:0000256" key="3">
    <source>
        <dbReference type="ARBA" id="ARBA00022793"/>
    </source>
</evidence>
<dbReference type="GO" id="GO:0030170">
    <property type="term" value="F:pyridoxal phosphate binding"/>
    <property type="evidence" value="ECO:0007669"/>
    <property type="project" value="InterPro"/>
</dbReference>
<sequence length="453" mass="47393">MDPLLSTAARLADGYLQGLPARPVPPSAAAVEQLRLLDAPLPEQPQDPLAVLHQLDALGSPATAASAGGRFFGFVIGGSLPVALAANWLATAWDQNAALHGPTPGVAAFEHAALRWLLDLLGLPAGTAGAFVTGATQANLCGLAAARHAVLRRAGWDVEADGLFGAPPITVVVGAEAHPTLFKSLGVLGLGRSRVVKVPTDAQGRMRADRLPPLQGPTILCLQAGNVNTGAFDPLAALCERGREAGAWVHVDGAFGLWAAASPALRHLAEGLALADSWATDAHKWLNVPYDSGLAFVRDEHSLRAAMSVTAAYLPVHATARSPSDYTPELSRRARGVDIWAALASLGRQGVAEMVERCCRHARRFADGLRAAGHEVLNDVVLNQVLVGFGPPEATRRTIAALQEDGTCWCGVTEWQGRTAMRISVSSWATTDDDVEASLAAMLRAAAGLQRTG</sequence>
<evidence type="ECO:0000256" key="1">
    <source>
        <dbReference type="ARBA" id="ARBA00001933"/>
    </source>
</evidence>
<gene>
    <name evidence="8" type="ORF">V4F39_11175</name>
</gene>
<feature type="modified residue" description="N6-(pyridoxal phosphate)lysine" evidence="6">
    <location>
        <position position="284"/>
    </location>
</feature>
<dbReference type="InterPro" id="IPR015421">
    <property type="entry name" value="PyrdxlP-dep_Trfase_major"/>
</dbReference>
<dbReference type="GO" id="GO:0019752">
    <property type="term" value="P:carboxylic acid metabolic process"/>
    <property type="evidence" value="ECO:0007669"/>
    <property type="project" value="InterPro"/>
</dbReference>
<comment type="caution">
    <text evidence="8">The sequence shown here is derived from an EMBL/GenBank/DDBJ whole genome shotgun (WGS) entry which is preliminary data.</text>
</comment>
<accession>A0AAW9QIP5</accession>
<comment type="cofactor">
    <cofactor evidence="1 6 7">
        <name>pyridoxal 5'-phosphate</name>
        <dbReference type="ChEBI" id="CHEBI:597326"/>
    </cofactor>
</comment>
<keyword evidence="4 6" id="KW-0663">Pyridoxal phosphate</keyword>
<dbReference type="SUPFAM" id="SSF53383">
    <property type="entry name" value="PLP-dependent transferases"/>
    <property type="match status" value="1"/>
</dbReference>
<reference evidence="8 9" key="1">
    <citation type="submission" date="2024-02" db="EMBL/GenBank/DDBJ databases">
        <title>Genome sequence of Aquincola sp. MAHUQ-54.</title>
        <authorList>
            <person name="Huq M.A."/>
        </authorList>
    </citation>
    <scope>NUCLEOTIDE SEQUENCE [LARGE SCALE GENOMIC DNA]</scope>
    <source>
        <strain evidence="8 9">MAHUQ-54</strain>
    </source>
</reference>
<dbReference type="InterPro" id="IPR010977">
    <property type="entry name" value="Aromatic_deC"/>
</dbReference>
<dbReference type="Gene3D" id="3.90.1150.10">
    <property type="entry name" value="Aspartate Aminotransferase, domain 1"/>
    <property type="match status" value="1"/>
</dbReference>
<protein>
    <submittedName>
        <fullName evidence="8">Pyridoxal-dependent decarboxylase</fullName>
    </submittedName>
</protein>
<evidence type="ECO:0000256" key="5">
    <source>
        <dbReference type="ARBA" id="ARBA00023239"/>
    </source>
</evidence>
<keyword evidence="3" id="KW-0210">Decarboxylase</keyword>